<evidence type="ECO:0000259" key="8">
    <source>
        <dbReference type="Pfam" id="PF02163"/>
    </source>
</evidence>
<dbReference type="Proteomes" id="UP001242480">
    <property type="component" value="Unassembled WGS sequence"/>
</dbReference>
<feature type="transmembrane region" description="Helical" evidence="7">
    <location>
        <begin position="83"/>
        <end position="104"/>
    </location>
</feature>
<dbReference type="InterPro" id="IPR011990">
    <property type="entry name" value="TPR-like_helical_dom_sf"/>
</dbReference>
<evidence type="ECO:0000256" key="6">
    <source>
        <dbReference type="ARBA" id="ARBA00023136"/>
    </source>
</evidence>
<comment type="caution">
    <text evidence="9">The sequence shown here is derived from an EMBL/GenBank/DDBJ whole genome shotgun (WGS) entry which is preliminary data.</text>
</comment>
<protein>
    <recommendedName>
        <fullName evidence="8">Peptidase M50 domain-containing protein</fullName>
    </recommendedName>
</protein>
<comment type="similarity">
    <text evidence="3">Belongs to the peptidase M50B family.</text>
</comment>
<evidence type="ECO:0000313" key="10">
    <source>
        <dbReference type="Proteomes" id="UP001242480"/>
    </source>
</evidence>
<feature type="transmembrane region" description="Helical" evidence="7">
    <location>
        <begin position="111"/>
        <end position="130"/>
    </location>
</feature>
<dbReference type="SUPFAM" id="SSF48452">
    <property type="entry name" value="TPR-like"/>
    <property type="match status" value="1"/>
</dbReference>
<accession>A0ABU0JE31</accession>
<dbReference type="EMBL" id="JAUSVX010000009">
    <property type="protein sequence ID" value="MDQ0471673.1"/>
    <property type="molecule type" value="Genomic_DNA"/>
</dbReference>
<evidence type="ECO:0000256" key="3">
    <source>
        <dbReference type="ARBA" id="ARBA00007931"/>
    </source>
</evidence>
<evidence type="ECO:0000256" key="7">
    <source>
        <dbReference type="SAM" id="Phobius"/>
    </source>
</evidence>
<evidence type="ECO:0000256" key="5">
    <source>
        <dbReference type="ARBA" id="ARBA00022989"/>
    </source>
</evidence>
<evidence type="ECO:0000256" key="2">
    <source>
        <dbReference type="ARBA" id="ARBA00004141"/>
    </source>
</evidence>
<dbReference type="CDD" id="cd05709">
    <property type="entry name" value="S2P-M50"/>
    <property type="match status" value="1"/>
</dbReference>
<keyword evidence="5 7" id="KW-1133">Transmembrane helix</keyword>
<proteinExistence type="inferred from homology"/>
<dbReference type="Pfam" id="PF02163">
    <property type="entry name" value="Peptidase_M50"/>
    <property type="match status" value="1"/>
</dbReference>
<evidence type="ECO:0000313" key="9">
    <source>
        <dbReference type="EMBL" id="MDQ0471673.1"/>
    </source>
</evidence>
<sequence>MSPLLLLIASLLAGAWGSLVLHEGAHALVGRLVGLQIREIRFGIGPTVFRCRLRETEIRVGLLPSGGWVMTFPPLSHGKPALALFYLAGPIADLAWLVGLLAVFRAYGGTPAVNIAMLSVILLHIVRLWGSLVPHWGTLYGTRLPNDMLALWRTLRRKDDQAYRAAYLDALRRYRDPAEPAPPLSGRSDRIAYHILQARAALRPLTDEAIDALGRELSRASERSEQLLIIESMVMSVLARPGSRHRVHLDPWTSRALALSPDLPTVRGSRGAALVRLGRHREALDILARAESADDADRCLTGAFQALAHFHEGRRDLSADLIEASLTILRTHGWEGWIGRGIVERIRAEIEPRAGGNPQRRPEDEIPTQA</sequence>
<evidence type="ECO:0000256" key="4">
    <source>
        <dbReference type="ARBA" id="ARBA00022692"/>
    </source>
</evidence>
<dbReference type="RefSeq" id="WP_307277231.1">
    <property type="nucleotide sequence ID" value="NZ_JAUSVX010000009.1"/>
</dbReference>
<reference evidence="9 10" key="1">
    <citation type="submission" date="2023-07" db="EMBL/GenBank/DDBJ databases">
        <title>Genomic Encyclopedia of Type Strains, Phase IV (KMG-IV): sequencing the most valuable type-strain genomes for metagenomic binning, comparative biology and taxonomic classification.</title>
        <authorList>
            <person name="Goeker M."/>
        </authorList>
    </citation>
    <scope>NUCLEOTIDE SEQUENCE [LARGE SCALE GENOMIC DNA]</scope>
    <source>
        <strain evidence="9 10">DSM 19619</strain>
    </source>
</reference>
<evidence type="ECO:0000256" key="1">
    <source>
        <dbReference type="ARBA" id="ARBA00001947"/>
    </source>
</evidence>
<keyword evidence="4 7" id="KW-0812">Transmembrane</keyword>
<organism evidence="9 10">
    <name type="scientific">Labrys wisconsinensis</name>
    <dbReference type="NCBI Taxonomy" id="425677"/>
    <lineage>
        <taxon>Bacteria</taxon>
        <taxon>Pseudomonadati</taxon>
        <taxon>Pseudomonadota</taxon>
        <taxon>Alphaproteobacteria</taxon>
        <taxon>Hyphomicrobiales</taxon>
        <taxon>Xanthobacteraceae</taxon>
        <taxon>Labrys</taxon>
    </lineage>
</organism>
<dbReference type="Gene3D" id="1.25.40.10">
    <property type="entry name" value="Tetratricopeptide repeat domain"/>
    <property type="match status" value="1"/>
</dbReference>
<comment type="subcellular location">
    <subcellularLocation>
        <location evidence="2">Membrane</location>
        <topology evidence="2">Multi-pass membrane protein</topology>
    </subcellularLocation>
</comment>
<comment type="cofactor">
    <cofactor evidence="1">
        <name>Zn(2+)</name>
        <dbReference type="ChEBI" id="CHEBI:29105"/>
    </cofactor>
</comment>
<dbReference type="InterPro" id="IPR008915">
    <property type="entry name" value="Peptidase_M50"/>
</dbReference>
<keyword evidence="10" id="KW-1185">Reference proteome</keyword>
<keyword evidence="6 7" id="KW-0472">Membrane</keyword>
<name>A0ABU0JE31_9HYPH</name>
<feature type="domain" description="Peptidase M50" evidence="8">
    <location>
        <begin position="17"/>
        <end position="207"/>
    </location>
</feature>
<gene>
    <name evidence="9" type="ORF">QO011_004698</name>
</gene>